<accession>A0AA42DLP3</accession>
<dbReference type="Pfam" id="PF01965">
    <property type="entry name" value="DJ-1_PfpI"/>
    <property type="match status" value="1"/>
</dbReference>
<feature type="domain" description="DJ-1/PfpI" evidence="1">
    <location>
        <begin position="3"/>
        <end position="175"/>
    </location>
</feature>
<keyword evidence="3" id="KW-1185">Reference proteome</keyword>
<dbReference type="EMBL" id="JAQIFT010000036">
    <property type="protein sequence ID" value="MDA3731460.1"/>
    <property type="molecule type" value="Genomic_DNA"/>
</dbReference>
<dbReference type="InterPro" id="IPR050325">
    <property type="entry name" value="Prot/Nucl_acid_deglycase"/>
</dbReference>
<name>A0AA42DLP3_9FIRM</name>
<dbReference type="InterPro" id="IPR029062">
    <property type="entry name" value="Class_I_gatase-like"/>
</dbReference>
<dbReference type="InterPro" id="IPR002818">
    <property type="entry name" value="DJ-1/PfpI"/>
</dbReference>
<evidence type="ECO:0000259" key="1">
    <source>
        <dbReference type="Pfam" id="PF01965"/>
    </source>
</evidence>
<dbReference type="SUPFAM" id="SSF52317">
    <property type="entry name" value="Class I glutamine amidotransferase-like"/>
    <property type="match status" value="1"/>
</dbReference>
<evidence type="ECO:0000313" key="2">
    <source>
        <dbReference type="EMBL" id="MDA3731460.1"/>
    </source>
</evidence>
<gene>
    <name evidence="2" type="ORF">PBV87_08215</name>
</gene>
<dbReference type="AlphaFoldDB" id="A0AA42DLP3"/>
<sequence>MKKTIYLYLLDTMADWEAGYILQALSMPQMFPQHTPQYTLKTVAATNAPINSLGGLTIIPDCSLSELGDDEVAALLLPGANTWNDAMHTPILEKVISYIEKGILVAAICGATLALADLGVLNHCLHTSNSLEYLDGFSPDYKGHTLYQNDLSVRDHHIITASSAGSLLWAKQILEYLDIYSPKTIEAWHQYYLTGNAEYFTELVSSFNA</sequence>
<proteinExistence type="predicted"/>
<protein>
    <submittedName>
        <fullName evidence="2">DJ-1/PfpI family protein</fullName>
    </submittedName>
</protein>
<dbReference type="PANTHER" id="PTHR48094">
    <property type="entry name" value="PROTEIN/NUCLEIC ACID DEGLYCASE DJ-1-RELATED"/>
    <property type="match status" value="1"/>
</dbReference>
<comment type="caution">
    <text evidence="2">The sequence shown here is derived from an EMBL/GenBank/DDBJ whole genome shotgun (WGS) entry which is preliminary data.</text>
</comment>
<dbReference type="Gene3D" id="3.40.50.880">
    <property type="match status" value="1"/>
</dbReference>
<dbReference type="RefSeq" id="WP_271011846.1">
    <property type="nucleotide sequence ID" value="NZ_JAQIFT010000036.1"/>
</dbReference>
<organism evidence="2 3">
    <name type="scientific">Holtiella tumoricola</name>
    <dbReference type="NCBI Taxonomy" id="3018743"/>
    <lineage>
        <taxon>Bacteria</taxon>
        <taxon>Bacillati</taxon>
        <taxon>Bacillota</taxon>
        <taxon>Clostridia</taxon>
        <taxon>Lachnospirales</taxon>
        <taxon>Cellulosilyticaceae</taxon>
        <taxon>Holtiella</taxon>
    </lineage>
</organism>
<dbReference type="Proteomes" id="UP001169242">
    <property type="component" value="Unassembled WGS sequence"/>
</dbReference>
<evidence type="ECO:0000313" key="3">
    <source>
        <dbReference type="Proteomes" id="UP001169242"/>
    </source>
</evidence>
<dbReference type="GO" id="GO:0005737">
    <property type="term" value="C:cytoplasm"/>
    <property type="evidence" value="ECO:0007669"/>
    <property type="project" value="TreeGrafter"/>
</dbReference>
<dbReference type="PANTHER" id="PTHR48094:SF19">
    <property type="entry name" value="DJ-1_PFPI DOMAIN-CONTAINING PROTEIN"/>
    <property type="match status" value="1"/>
</dbReference>
<reference evidence="2" key="1">
    <citation type="journal article" date="2023" name="Int. J. Syst. Evol. Microbiol.">
        <title>&lt;i&gt;Holtiella tumoricola&lt;/i&gt; gen. nov. sp. nov., isolated from a human clinical sample.</title>
        <authorList>
            <person name="Allen-Vercoe E."/>
            <person name="Daigneault M.C."/>
            <person name="Vancuren S.J."/>
            <person name="Cochrane K."/>
            <person name="O'Neal L.L."/>
            <person name="Sankaranarayanan K."/>
            <person name="Lawson P.A."/>
        </authorList>
    </citation>
    <scope>NUCLEOTIDE SEQUENCE</scope>
    <source>
        <strain evidence="2">CC70A</strain>
    </source>
</reference>